<evidence type="ECO:0000256" key="1">
    <source>
        <dbReference type="ARBA" id="ARBA00023015"/>
    </source>
</evidence>
<keyword evidence="3" id="KW-0804">Transcription</keyword>
<dbReference type="STRING" id="570521.SAMN04488508_105383"/>
<proteinExistence type="predicted"/>
<evidence type="ECO:0000313" key="5">
    <source>
        <dbReference type="EMBL" id="SHJ11847.1"/>
    </source>
</evidence>
<keyword evidence="2" id="KW-0238">DNA-binding</keyword>
<keyword evidence="6" id="KW-1185">Reference proteome</keyword>
<organism evidence="5 6">
    <name type="scientific">Aquimarina spongiae</name>
    <dbReference type="NCBI Taxonomy" id="570521"/>
    <lineage>
        <taxon>Bacteria</taxon>
        <taxon>Pseudomonadati</taxon>
        <taxon>Bacteroidota</taxon>
        <taxon>Flavobacteriia</taxon>
        <taxon>Flavobacteriales</taxon>
        <taxon>Flavobacteriaceae</taxon>
        <taxon>Aquimarina</taxon>
    </lineage>
</organism>
<dbReference type="Gene3D" id="1.10.10.60">
    <property type="entry name" value="Homeodomain-like"/>
    <property type="match status" value="2"/>
</dbReference>
<dbReference type="PANTHER" id="PTHR47893:SF1">
    <property type="entry name" value="REGULATORY PROTEIN PCHR"/>
    <property type="match status" value="1"/>
</dbReference>
<name>A0A1M6GPF8_9FLAO</name>
<dbReference type="SMART" id="SM00342">
    <property type="entry name" value="HTH_ARAC"/>
    <property type="match status" value="1"/>
</dbReference>
<dbReference type="PANTHER" id="PTHR47893">
    <property type="entry name" value="REGULATORY PROTEIN PCHR"/>
    <property type="match status" value="1"/>
</dbReference>
<dbReference type="Pfam" id="PF12833">
    <property type="entry name" value="HTH_18"/>
    <property type="match status" value="1"/>
</dbReference>
<sequence>MKVLESTFKPSFDRGFYEQLLSKLKVKNFSVSEEYVLPISNELAEGHIKVIPSGKYKWYTEINLKCFSNVKLPFLTKETDLIHFIYCCKGQGIHQMNGKETVIDEFQTAIIIDKESADLILKKGETVKIAIISVEKPKEMITSVVSEIFRIFEEKLENKKFAYYGSSNLKISDQIGKISSTEKNGVVKKLFVEGVIQLILAMEIQHHHKDISSISDVNGLLTLKEQKIIKDIAEEIQNNCDYPFSIKYLIEKTGLSAAKLQEGFKLLYSRTVTDYIKNVRIEKAENLLKTTDLNISEIVYAIGFTSRSYFSKIFKERYNCSPRYYQEKSRIYSLAFTA</sequence>
<dbReference type="Proteomes" id="UP000184432">
    <property type="component" value="Unassembled WGS sequence"/>
</dbReference>
<dbReference type="OrthoDB" id="2666928at2"/>
<dbReference type="PRINTS" id="PR00032">
    <property type="entry name" value="HTHARAC"/>
</dbReference>
<dbReference type="InterPro" id="IPR053142">
    <property type="entry name" value="PchR_regulatory_protein"/>
</dbReference>
<protein>
    <submittedName>
        <fullName evidence="5">Transcriptional regulator, AraC family</fullName>
    </submittedName>
</protein>
<dbReference type="AlphaFoldDB" id="A0A1M6GPF8"/>
<reference evidence="6" key="1">
    <citation type="submission" date="2016-11" db="EMBL/GenBank/DDBJ databases">
        <authorList>
            <person name="Varghese N."/>
            <person name="Submissions S."/>
        </authorList>
    </citation>
    <scope>NUCLEOTIDE SEQUENCE [LARGE SCALE GENOMIC DNA]</scope>
    <source>
        <strain evidence="6">DSM 22623</strain>
    </source>
</reference>
<evidence type="ECO:0000259" key="4">
    <source>
        <dbReference type="PROSITE" id="PS01124"/>
    </source>
</evidence>
<dbReference type="RefSeq" id="WP_073316578.1">
    <property type="nucleotide sequence ID" value="NZ_FQYP01000005.1"/>
</dbReference>
<feature type="domain" description="HTH araC/xylS-type" evidence="4">
    <location>
        <begin position="226"/>
        <end position="328"/>
    </location>
</feature>
<dbReference type="InterPro" id="IPR018060">
    <property type="entry name" value="HTH_AraC"/>
</dbReference>
<evidence type="ECO:0000256" key="2">
    <source>
        <dbReference type="ARBA" id="ARBA00023125"/>
    </source>
</evidence>
<dbReference type="InterPro" id="IPR020449">
    <property type="entry name" value="Tscrpt_reg_AraC-type_HTH"/>
</dbReference>
<keyword evidence="1" id="KW-0805">Transcription regulation</keyword>
<accession>A0A1M6GPF8</accession>
<dbReference type="PROSITE" id="PS01124">
    <property type="entry name" value="HTH_ARAC_FAMILY_2"/>
    <property type="match status" value="1"/>
</dbReference>
<dbReference type="GO" id="GO:0043565">
    <property type="term" value="F:sequence-specific DNA binding"/>
    <property type="evidence" value="ECO:0007669"/>
    <property type="project" value="InterPro"/>
</dbReference>
<gene>
    <name evidence="5" type="ORF">SAMN04488508_105383</name>
</gene>
<evidence type="ECO:0000313" key="6">
    <source>
        <dbReference type="Proteomes" id="UP000184432"/>
    </source>
</evidence>
<dbReference type="SUPFAM" id="SSF46689">
    <property type="entry name" value="Homeodomain-like"/>
    <property type="match status" value="1"/>
</dbReference>
<dbReference type="GO" id="GO:0003700">
    <property type="term" value="F:DNA-binding transcription factor activity"/>
    <property type="evidence" value="ECO:0007669"/>
    <property type="project" value="InterPro"/>
</dbReference>
<dbReference type="InterPro" id="IPR009057">
    <property type="entry name" value="Homeodomain-like_sf"/>
</dbReference>
<evidence type="ECO:0000256" key="3">
    <source>
        <dbReference type="ARBA" id="ARBA00023163"/>
    </source>
</evidence>
<dbReference type="EMBL" id="FQYP01000005">
    <property type="protein sequence ID" value="SHJ11847.1"/>
    <property type="molecule type" value="Genomic_DNA"/>
</dbReference>